<dbReference type="Gene3D" id="3.40.960.10">
    <property type="entry name" value="VSR Endonuclease"/>
    <property type="match status" value="1"/>
</dbReference>
<keyword evidence="7" id="KW-0238">DNA-binding</keyword>
<dbReference type="GO" id="GO:0003677">
    <property type="term" value="F:DNA binding"/>
    <property type="evidence" value="ECO:0007669"/>
    <property type="project" value="UniProtKB-KW"/>
</dbReference>
<comment type="catalytic activity">
    <reaction evidence="8">
        <text>DNA(n) + a 2'-deoxyribonucleoside 5'-triphosphate = DNA(n+1) + diphosphate</text>
        <dbReference type="Rhea" id="RHEA:22508"/>
        <dbReference type="Rhea" id="RHEA-COMP:17339"/>
        <dbReference type="Rhea" id="RHEA-COMP:17340"/>
        <dbReference type="ChEBI" id="CHEBI:33019"/>
        <dbReference type="ChEBI" id="CHEBI:61560"/>
        <dbReference type="ChEBI" id="CHEBI:173112"/>
        <dbReference type="EC" id="2.7.7.7"/>
    </reaction>
</comment>
<evidence type="ECO:0000256" key="3">
    <source>
        <dbReference type="ARBA" id="ARBA00022679"/>
    </source>
</evidence>
<organism evidence="10 11">
    <name type="scientific">Meloidogyne enterolobii</name>
    <name type="common">Root-knot nematode worm</name>
    <name type="synonym">Meloidogyne mayaguensis</name>
    <dbReference type="NCBI Taxonomy" id="390850"/>
    <lineage>
        <taxon>Eukaryota</taxon>
        <taxon>Metazoa</taxon>
        <taxon>Ecdysozoa</taxon>
        <taxon>Nematoda</taxon>
        <taxon>Chromadorea</taxon>
        <taxon>Rhabditida</taxon>
        <taxon>Tylenchina</taxon>
        <taxon>Tylenchomorpha</taxon>
        <taxon>Tylenchoidea</taxon>
        <taxon>Meloidogynidae</taxon>
        <taxon>Meloidogyninae</taxon>
        <taxon>Meloidogyne</taxon>
    </lineage>
</organism>
<dbReference type="InterPro" id="IPR012337">
    <property type="entry name" value="RNaseH-like_sf"/>
</dbReference>
<dbReference type="EMBL" id="CAJEWN010000636">
    <property type="protein sequence ID" value="CAD2187414.1"/>
    <property type="molecule type" value="Genomic_DNA"/>
</dbReference>
<dbReference type="EC" id="2.7.7.7" evidence="2"/>
<accession>A0A6V7WK77</accession>
<evidence type="ECO:0000256" key="6">
    <source>
        <dbReference type="ARBA" id="ARBA00022932"/>
    </source>
</evidence>
<evidence type="ECO:0000256" key="7">
    <source>
        <dbReference type="ARBA" id="ARBA00023125"/>
    </source>
</evidence>
<evidence type="ECO:0000256" key="8">
    <source>
        <dbReference type="ARBA" id="ARBA00049244"/>
    </source>
</evidence>
<keyword evidence="4" id="KW-0548">Nucleotidyltransferase</keyword>
<evidence type="ECO:0000256" key="2">
    <source>
        <dbReference type="ARBA" id="ARBA00012417"/>
    </source>
</evidence>
<keyword evidence="5" id="KW-0235">DNA replication</keyword>
<dbReference type="GO" id="GO:0006260">
    <property type="term" value="P:DNA replication"/>
    <property type="evidence" value="ECO:0007669"/>
    <property type="project" value="UniProtKB-KW"/>
</dbReference>
<dbReference type="SUPFAM" id="SSF53098">
    <property type="entry name" value="Ribonuclease H-like"/>
    <property type="match status" value="1"/>
</dbReference>
<dbReference type="GO" id="GO:0003887">
    <property type="term" value="F:DNA-directed DNA polymerase activity"/>
    <property type="evidence" value="ECO:0007669"/>
    <property type="project" value="UniProtKB-KW"/>
</dbReference>
<dbReference type="Gene3D" id="3.90.1600.10">
    <property type="entry name" value="Palm domain of DNA polymerase"/>
    <property type="match status" value="1"/>
</dbReference>
<dbReference type="InterPro" id="IPR043502">
    <property type="entry name" value="DNA/RNA_pol_sf"/>
</dbReference>
<comment type="similarity">
    <text evidence="1">Belongs to the DNA polymerase type-B family.</text>
</comment>
<feature type="domain" description="DNA-directed DNA polymerase family B mitochondria/virus" evidence="9">
    <location>
        <begin position="891"/>
        <end position="1082"/>
    </location>
</feature>
<evidence type="ECO:0000313" key="10">
    <source>
        <dbReference type="EMBL" id="CAD2187414.1"/>
    </source>
</evidence>
<dbReference type="PANTHER" id="PTHR33568">
    <property type="entry name" value="DNA POLYMERASE"/>
    <property type="match status" value="1"/>
</dbReference>
<protein>
    <recommendedName>
        <fullName evidence="2">DNA-directed DNA polymerase</fullName>
        <ecNumber evidence="2">2.7.7.7</ecNumber>
    </recommendedName>
</protein>
<dbReference type="GO" id="GO:0042575">
    <property type="term" value="C:DNA polymerase complex"/>
    <property type="evidence" value="ECO:0007669"/>
    <property type="project" value="UniProtKB-ARBA"/>
</dbReference>
<dbReference type="PANTHER" id="PTHR33568:SF3">
    <property type="entry name" value="DNA-DIRECTED DNA POLYMERASE"/>
    <property type="match status" value="1"/>
</dbReference>
<dbReference type="SUPFAM" id="SSF56672">
    <property type="entry name" value="DNA/RNA polymerases"/>
    <property type="match status" value="1"/>
</dbReference>
<proteinExistence type="inferred from homology"/>
<dbReference type="Proteomes" id="UP000580250">
    <property type="component" value="Unassembled WGS sequence"/>
</dbReference>
<dbReference type="Pfam" id="PF03175">
    <property type="entry name" value="DNA_pol_B_2"/>
    <property type="match status" value="2"/>
</dbReference>
<dbReference type="InterPro" id="IPR023211">
    <property type="entry name" value="DNA_pol_palm_dom_sf"/>
</dbReference>
<keyword evidence="3" id="KW-0808">Transferase</keyword>
<evidence type="ECO:0000259" key="9">
    <source>
        <dbReference type="Pfam" id="PF03175"/>
    </source>
</evidence>
<evidence type="ECO:0000256" key="4">
    <source>
        <dbReference type="ARBA" id="ARBA00022695"/>
    </source>
</evidence>
<evidence type="ECO:0000256" key="1">
    <source>
        <dbReference type="ARBA" id="ARBA00005755"/>
    </source>
</evidence>
<evidence type="ECO:0000256" key="5">
    <source>
        <dbReference type="ARBA" id="ARBA00022705"/>
    </source>
</evidence>
<name>A0A6V7WK77_MELEN</name>
<reference evidence="10 11" key="1">
    <citation type="submission" date="2020-08" db="EMBL/GenBank/DDBJ databases">
        <authorList>
            <person name="Koutsovoulos G."/>
            <person name="Danchin GJ E."/>
        </authorList>
    </citation>
    <scope>NUCLEOTIDE SEQUENCE [LARGE SCALE GENOMIC DNA]</scope>
</reference>
<dbReference type="InterPro" id="IPR036397">
    <property type="entry name" value="RNaseH_sf"/>
</dbReference>
<dbReference type="InterPro" id="IPR004868">
    <property type="entry name" value="DNA-dir_DNA_pol_B_mt/vir"/>
</dbReference>
<gene>
    <name evidence="10" type="ORF">MENT_LOCUS39999</name>
</gene>
<sequence>MSPPPYKRAKLSSELNRSFYIDNIISSNPVNLPQFGEGAPENYITKIDEEFVHNKKFRYTKSRTKFQIKDVPTDPEGLLTGIFQYCVDASIKEGREKGNEVDHLGCVISSELLEPDVWIPIRQITENTVDSILNQFLKVGQSKKQQGISLWGKPFDVIITTLDTKNLPEKQKIVGGRKKAASTHHRINSQCLIKIGNIDGKNHCLFFALQATLVSNIRGLTRSQFYNYLHSRYGYRNQFKKETYELINKVGAPFGARGYAAEDWVGPVVEYWNNRYNEEFVFKVFIFGSKGDYKPMYKFGPEIYDTPIIIYYDNRHFDGVQKVGNIFGQPYCLSCEMVYSKPKEHSAKCRSRCLKCSQMGPKFPCRKQDFNRKCQDCCKTFENIDCFLHHLNSDYCKNSKQCEKCGEIWNVHNNTQNGRRGHVCFEKHCGRCGDYHDPKRGCYIQPLKHKNKAPYRLVAFDLETMQHKTSDSSKHHRIHEPNFIAAKIVCPHCISTGKWKTSLNNKFCQVCGPHRTITFSQQNYNDTISDEKIISQNPLEDFAKWILYDLPNKYDTYVYSHFGGRFDMVLVFEKLYNEKLNPDLIMKGNKLYEMKVKKRPNSNPNIIFRDSFNLMPMALAALVPTFGLEVEDKPFFPHLSNRPENYGKNIFPSKEDYLADGMMPAKRKEFDIWYENNKTTPFYLDEALASYCSNDVEILMCALIAFRNEFFETTKRQSHSGIDALRECMTIASACMKHFRTNHLPKEHLAIVPERGYENAENQSLLALKFFQWYSEKNNVEIQTAHWKGEKVVGKYKLDGWIEEQQLGIEVNGCAWHGCPKKGCYPGDNMLLPSGLTAGHKRQKDKERMDFILTQVPKVKVYWQCEIEKMLNKDREMKKKFDNYLDEGPLEIRDCFFGGRTGPLKLFHETKEGEKISYYDVTSLYPFTNFITSYPIGHPKVLNLNEEVNWTTSSDNPYPLALLKVFVIPPKKIDIPILPVKLDEERLLFPLCAKCAKSYPKGGRNEDYSCQHDEKQRGWVSSCTSIELNAALDEGYVVTKLYRVLEYKESDNELFRPYMREFLTHKIHSSGFDDKIKGNIEKEEEFVQECWDMFGMKIEREKMIPNKGKRAIAKLAVNNLWGRFSLRNHGLSQTHITDDLAELGEYIHNRSIEIGSIDQLNEDTMMIRYLKKKEWVEEHDSSNVVISLWTTSAARLHLLKLMQKVVRTPGCSLLYTDTDSLIYAHPDNNNPLELGPHLGDLTDEYPQHSILEYCSGGAKQYGLKLKRKNGNHDPEYVLKVRGMTLNFDVLNNQNLRYETFKNSVINFVKNDELDPITVIYPNFLRPSVKNSSITSQPFKKIYKPFVCKGIIRPSDFSVLDFGFVSS</sequence>
<evidence type="ECO:0000313" key="11">
    <source>
        <dbReference type="Proteomes" id="UP000580250"/>
    </source>
</evidence>
<feature type="domain" description="DNA-directed DNA polymerase family B mitochondria/virus" evidence="9">
    <location>
        <begin position="554"/>
        <end position="753"/>
    </location>
</feature>
<dbReference type="Gene3D" id="3.30.420.10">
    <property type="entry name" value="Ribonuclease H-like superfamily/Ribonuclease H"/>
    <property type="match status" value="1"/>
</dbReference>
<dbReference type="OrthoDB" id="5876545at2759"/>
<comment type="caution">
    <text evidence="10">The sequence shown here is derived from an EMBL/GenBank/DDBJ whole genome shotgun (WGS) entry which is preliminary data.</text>
</comment>
<dbReference type="GO" id="GO:0000166">
    <property type="term" value="F:nucleotide binding"/>
    <property type="evidence" value="ECO:0007669"/>
    <property type="project" value="InterPro"/>
</dbReference>
<keyword evidence="6" id="KW-0239">DNA-directed DNA polymerase</keyword>